<evidence type="ECO:0000256" key="1">
    <source>
        <dbReference type="ARBA" id="ARBA00022603"/>
    </source>
</evidence>
<evidence type="ECO:0000256" key="2">
    <source>
        <dbReference type="ARBA" id="ARBA00022679"/>
    </source>
</evidence>
<dbReference type="EC" id="2.1.1.-" evidence="4"/>
<name>E4LA69_9FIRM</name>
<keyword evidence="1 6" id="KW-0489">Methyltransferase</keyword>
<evidence type="ECO:0000256" key="4">
    <source>
        <dbReference type="RuleBase" id="RU362026"/>
    </source>
</evidence>
<comment type="caution">
    <text evidence="6">The sequence shown here is derived from an EMBL/GenBank/DDBJ whole genome shotgun (WGS) entry which is preliminary data.</text>
</comment>
<dbReference type="Pfam" id="PF01555">
    <property type="entry name" value="N6_N4_Mtase"/>
    <property type="match status" value="1"/>
</dbReference>
<dbReference type="SUPFAM" id="SSF53335">
    <property type="entry name" value="S-adenosyl-L-methionine-dependent methyltransferases"/>
    <property type="match status" value="1"/>
</dbReference>
<evidence type="ECO:0000313" key="6">
    <source>
        <dbReference type="EMBL" id="EFR42355.1"/>
    </source>
</evidence>
<dbReference type="GO" id="GO:0032259">
    <property type="term" value="P:methylation"/>
    <property type="evidence" value="ECO:0007669"/>
    <property type="project" value="UniProtKB-KW"/>
</dbReference>
<accession>E4LA69</accession>
<feature type="domain" description="DNA methylase N-4/N-6" evidence="5">
    <location>
        <begin position="52"/>
        <end position="275"/>
    </location>
</feature>
<dbReference type="GO" id="GO:0009307">
    <property type="term" value="P:DNA restriction-modification system"/>
    <property type="evidence" value="ECO:0007669"/>
    <property type="project" value="UniProtKB-KW"/>
</dbReference>
<dbReference type="eggNOG" id="COG0863">
    <property type="taxonomic scope" value="Bacteria"/>
</dbReference>
<evidence type="ECO:0000313" key="7">
    <source>
        <dbReference type="Proteomes" id="UP000004594"/>
    </source>
</evidence>
<dbReference type="EMBL" id="AENT01000027">
    <property type="protein sequence ID" value="EFR42355.1"/>
    <property type="molecule type" value="Genomic_DNA"/>
</dbReference>
<protein>
    <recommendedName>
        <fullName evidence="4">Methyltransferase</fullName>
        <ecNumber evidence="4">2.1.1.-</ecNumber>
    </recommendedName>
</protein>
<dbReference type="GO" id="GO:0003677">
    <property type="term" value="F:DNA binding"/>
    <property type="evidence" value="ECO:0007669"/>
    <property type="project" value="InterPro"/>
</dbReference>
<comment type="similarity">
    <text evidence="4">Belongs to the N(4)/N(6)-methyltransferase family.</text>
</comment>
<dbReference type="RefSeq" id="WP_007555114.1">
    <property type="nucleotide sequence ID" value="NZ_AENT01000027.1"/>
</dbReference>
<dbReference type="PRINTS" id="PR00508">
    <property type="entry name" value="S21N4MTFRASE"/>
</dbReference>
<proteinExistence type="inferred from homology"/>
<dbReference type="Gene3D" id="3.40.50.150">
    <property type="entry name" value="Vaccinia Virus protein VP39"/>
    <property type="match status" value="1"/>
</dbReference>
<dbReference type="GO" id="GO:0008170">
    <property type="term" value="F:N-methyltransferase activity"/>
    <property type="evidence" value="ECO:0007669"/>
    <property type="project" value="InterPro"/>
</dbReference>
<dbReference type="Proteomes" id="UP000004594">
    <property type="component" value="Unassembled WGS sequence"/>
</dbReference>
<sequence length="299" mass="35145">MDKTISIFIISERLNKVNNAKSEKKYKDKPIKIELYNDNFQNYKRYNIPKAQLVIADIPYRLEEKAYASSPKWYKNGDNSNGESKFANKSFFKTDEIFRIAEYMHFCSKLLIKEPKERGKAPAMIVFCSFEQIPIVVEYGKKYGFAHNYPIFFIKNYSAQVLKANMKIVGAVEHAVVLYRDKLPKFNNTDENGDRHMIFNYFIWKRDNQKIYPKIHPTQKPVNILKKLIEIFTDEKDVVIDPVAGSGSTLRACMELNRSCYGFEVEKEFYRSAKEKMLNAKINDNLFSKEFKHENRTII</sequence>
<dbReference type="AlphaFoldDB" id="E4LA69"/>
<dbReference type="InterPro" id="IPR002941">
    <property type="entry name" value="DNA_methylase_N4/N6"/>
</dbReference>
<organism evidence="6 7">
    <name type="scientific">Dialister micraerophilus UPII 345-E</name>
    <dbReference type="NCBI Taxonomy" id="910314"/>
    <lineage>
        <taxon>Bacteria</taxon>
        <taxon>Bacillati</taxon>
        <taxon>Bacillota</taxon>
        <taxon>Negativicutes</taxon>
        <taxon>Veillonellales</taxon>
        <taxon>Veillonellaceae</taxon>
        <taxon>Dialister</taxon>
    </lineage>
</organism>
<gene>
    <name evidence="6" type="ORF">HMPREF9220_0636</name>
</gene>
<reference evidence="6 7" key="1">
    <citation type="submission" date="2010-11" db="EMBL/GenBank/DDBJ databases">
        <authorList>
            <person name="Durkin A.S."/>
            <person name="Madupu R."/>
            <person name="Torralba M."/>
            <person name="Gillis M."/>
            <person name="Methe B."/>
            <person name="Sutton G."/>
            <person name="Nelson K.E."/>
        </authorList>
    </citation>
    <scope>NUCLEOTIDE SEQUENCE [LARGE SCALE GENOMIC DNA]</scope>
    <source>
        <strain evidence="6 7">UPII 345-E</strain>
    </source>
</reference>
<keyword evidence="3" id="KW-0680">Restriction system</keyword>
<keyword evidence="2 6" id="KW-0808">Transferase</keyword>
<dbReference type="InterPro" id="IPR001091">
    <property type="entry name" value="RM_Methyltransferase"/>
</dbReference>
<evidence type="ECO:0000259" key="5">
    <source>
        <dbReference type="Pfam" id="PF01555"/>
    </source>
</evidence>
<evidence type="ECO:0000256" key="3">
    <source>
        <dbReference type="ARBA" id="ARBA00022747"/>
    </source>
</evidence>
<dbReference type="OrthoDB" id="9800801at2"/>
<dbReference type="InterPro" id="IPR029063">
    <property type="entry name" value="SAM-dependent_MTases_sf"/>
</dbReference>